<evidence type="ECO:0000256" key="1">
    <source>
        <dbReference type="PROSITE-ProRule" id="PRU00339"/>
    </source>
</evidence>
<evidence type="ECO:0000313" key="2">
    <source>
        <dbReference type="EMBL" id="GAA1862318.1"/>
    </source>
</evidence>
<dbReference type="SUPFAM" id="SSF48452">
    <property type="entry name" value="TPR-like"/>
    <property type="match status" value="2"/>
</dbReference>
<dbReference type="SMART" id="SM00028">
    <property type="entry name" value="TPR"/>
    <property type="match status" value="5"/>
</dbReference>
<protein>
    <submittedName>
        <fullName evidence="2">Tetratricopeptide repeat protein</fullName>
    </submittedName>
</protein>
<gene>
    <name evidence="2" type="ORF">GCM10009836_48250</name>
</gene>
<name>A0ABN2NC23_9PSEU</name>
<feature type="repeat" description="TPR" evidence="1">
    <location>
        <begin position="131"/>
        <end position="164"/>
    </location>
</feature>
<dbReference type="Gene3D" id="1.25.40.10">
    <property type="entry name" value="Tetratricopeptide repeat domain"/>
    <property type="match status" value="3"/>
</dbReference>
<dbReference type="Pfam" id="PF13181">
    <property type="entry name" value="TPR_8"/>
    <property type="match status" value="1"/>
</dbReference>
<dbReference type="Pfam" id="PF14559">
    <property type="entry name" value="TPR_19"/>
    <property type="match status" value="1"/>
</dbReference>
<keyword evidence="1" id="KW-0802">TPR repeat</keyword>
<dbReference type="PANTHER" id="PTHR12558">
    <property type="entry name" value="CELL DIVISION CYCLE 16,23,27"/>
    <property type="match status" value="1"/>
</dbReference>
<comment type="caution">
    <text evidence="2">The sequence shown here is derived from an EMBL/GenBank/DDBJ whole genome shotgun (WGS) entry which is preliminary data.</text>
</comment>
<dbReference type="Proteomes" id="UP001500449">
    <property type="component" value="Unassembled WGS sequence"/>
</dbReference>
<dbReference type="PROSITE" id="PS50005">
    <property type="entry name" value="TPR"/>
    <property type="match status" value="1"/>
</dbReference>
<evidence type="ECO:0000313" key="3">
    <source>
        <dbReference type="Proteomes" id="UP001500449"/>
    </source>
</evidence>
<dbReference type="PANTHER" id="PTHR12558:SF33">
    <property type="entry name" value="BLL7664 PROTEIN"/>
    <property type="match status" value="1"/>
</dbReference>
<dbReference type="EMBL" id="BAAAQK010000018">
    <property type="protein sequence ID" value="GAA1862318.1"/>
    <property type="molecule type" value="Genomic_DNA"/>
</dbReference>
<keyword evidence="3" id="KW-1185">Reference proteome</keyword>
<organism evidence="2 3">
    <name type="scientific">Pseudonocardia ailaonensis</name>
    <dbReference type="NCBI Taxonomy" id="367279"/>
    <lineage>
        <taxon>Bacteria</taxon>
        <taxon>Bacillati</taxon>
        <taxon>Actinomycetota</taxon>
        <taxon>Actinomycetes</taxon>
        <taxon>Pseudonocardiales</taxon>
        <taxon>Pseudonocardiaceae</taxon>
        <taxon>Pseudonocardia</taxon>
    </lineage>
</organism>
<proteinExistence type="predicted"/>
<reference evidence="2 3" key="1">
    <citation type="journal article" date="2019" name="Int. J. Syst. Evol. Microbiol.">
        <title>The Global Catalogue of Microorganisms (GCM) 10K type strain sequencing project: providing services to taxonomists for standard genome sequencing and annotation.</title>
        <authorList>
            <consortium name="The Broad Institute Genomics Platform"/>
            <consortium name="The Broad Institute Genome Sequencing Center for Infectious Disease"/>
            <person name="Wu L."/>
            <person name="Ma J."/>
        </authorList>
    </citation>
    <scope>NUCLEOTIDE SEQUENCE [LARGE SCALE GENOMIC DNA]</scope>
    <source>
        <strain evidence="2 3">JCM 16009</strain>
    </source>
</reference>
<sequence length="425" mass="45060">MAMAAVLALVVVVAVNREDTAPVSGAAADPPPTADPLGADIAGIQAQLKITPNNADGWATLGLDYVQEAKNTVNPMYYPKAEGALARSLQIMPTGNAAALAGQAALRAAQHRFADSLTLAQQAQALDPQNSMIYGTLADAYTQLGRYDDARGAVQQMLNLHPGTPAYTRAEYVYELAGQPDQARVLMNQALDEATAPADIAFCRYYLAELAFTGGDPAEALRQVQLGTQADPRYPDLLEGQAKAEAALGQEAAAVADYAQLLASTPQPQFVIEAGEYLESIGHMTEAQQAYALFDAENSLFTSNGVQLDTDPTLFYADHGDPAKALSFGEAGLRIRPFVEMDDAYGWALHANGRDAEALTWANKAAATGMRNALFAFHKGMIENSLGQKDAARTDLSAALAINPHFDPLQVPVARATLTQLGGPR</sequence>
<accession>A0ABN2NC23</accession>
<dbReference type="InterPro" id="IPR011990">
    <property type="entry name" value="TPR-like_helical_dom_sf"/>
</dbReference>
<dbReference type="InterPro" id="IPR019734">
    <property type="entry name" value="TPR_rpt"/>
</dbReference>